<reference evidence="2 3" key="1">
    <citation type="submission" date="2024-03" db="EMBL/GenBank/DDBJ databases">
        <title>Adaptation during the transition from Ophiocordyceps entomopathogen to insect associate is accompanied by gene loss and intensified selection.</title>
        <authorList>
            <person name="Ward C.M."/>
            <person name="Onetto C.A."/>
            <person name="Borneman A.R."/>
        </authorList>
    </citation>
    <scope>NUCLEOTIDE SEQUENCE [LARGE SCALE GENOMIC DNA]</scope>
    <source>
        <strain evidence="2">AWRI1</strain>
        <tissue evidence="2">Single Adult Female</tissue>
    </source>
</reference>
<organism evidence="2 3">
    <name type="scientific">Parthenolecanium corni</name>
    <dbReference type="NCBI Taxonomy" id="536013"/>
    <lineage>
        <taxon>Eukaryota</taxon>
        <taxon>Metazoa</taxon>
        <taxon>Ecdysozoa</taxon>
        <taxon>Arthropoda</taxon>
        <taxon>Hexapoda</taxon>
        <taxon>Insecta</taxon>
        <taxon>Pterygota</taxon>
        <taxon>Neoptera</taxon>
        <taxon>Paraneoptera</taxon>
        <taxon>Hemiptera</taxon>
        <taxon>Sternorrhyncha</taxon>
        <taxon>Coccoidea</taxon>
        <taxon>Coccidae</taxon>
        <taxon>Parthenolecanium</taxon>
    </lineage>
</organism>
<feature type="compositionally biased region" description="Acidic residues" evidence="1">
    <location>
        <begin position="52"/>
        <end position="62"/>
    </location>
</feature>
<dbReference type="EMBL" id="JBBCAQ010000033">
    <property type="protein sequence ID" value="KAK7582614.1"/>
    <property type="molecule type" value="Genomic_DNA"/>
</dbReference>
<name>A0AAN9TT78_9HEMI</name>
<sequence length="116" mass="13030">MAAATTSLIQRRGSLIQRRNSKRFVLSELSATAASLLSAEENRDKDEYISAAEDDGSDDDETFMVPDIVLDVPDLEPDPEPEHEPVKSAGFYIDSPEYQSDLLEWRTIRTLKNQIS</sequence>
<dbReference type="Proteomes" id="UP001367676">
    <property type="component" value="Unassembled WGS sequence"/>
</dbReference>
<comment type="caution">
    <text evidence="2">The sequence shown here is derived from an EMBL/GenBank/DDBJ whole genome shotgun (WGS) entry which is preliminary data.</text>
</comment>
<proteinExistence type="predicted"/>
<evidence type="ECO:0000313" key="2">
    <source>
        <dbReference type="EMBL" id="KAK7582614.1"/>
    </source>
</evidence>
<evidence type="ECO:0000313" key="3">
    <source>
        <dbReference type="Proteomes" id="UP001367676"/>
    </source>
</evidence>
<accession>A0AAN9TT78</accession>
<dbReference type="AlphaFoldDB" id="A0AAN9TT78"/>
<keyword evidence="3" id="KW-1185">Reference proteome</keyword>
<evidence type="ECO:0000256" key="1">
    <source>
        <dbReference type="SAM" id="MobiDB-lite"/>
    </source>
</evidence>
<protein>
    <submittedName>
        <fullName evidence="2">Uncharacterized protein</fullName>
    </submittedName>
</protein>
<gene>
    <name evidence="2" type="ORF">V9T40_014059</name>
</gene>
<feature type="region of interest" description="Disordered" evidence="1">
    <location>
        <begin position="40"/>
        <end position="62"/>
    </location>
</feature>